<dbReference type="PaxDb" id="1123384-AJ81_02920"/>
<accession>A0A0X1KPZ1</accession>
<evidence type="ECO:0000313" key="1">
    <source>
        <dbReference type="EMBL" id="AJC73332.1"/>
    </source>
</evidence>
<evidence type="ECO:0000313" key="2">
    <source>
        <dbReference type="Proteomes" id="UP000077469"/>
    </source>
</evidence>
<dbReference type="AlphaFoldDB" id="A0A0X1KPZ1"/>
<keyword evidence="2" id="KW-1185">Reference proteome</keyword>
<dbReference type="EMBL" id="CP007141">
    <property type="protein sequence ID" value="AJC73332.1"/>
    <property type="molecule type" value="Genomic_DNA"/>
</dbReference>
<dbReference type="OrthoDB" id="37528at2"/>
<reference evidence="1 2" key="1">
    <citation type="submission" date="2014-01" db="EMBL/GenBank/DDBJ databases">
        <title>Genome sequencing of Thermotog hypogea.</title>
        <authorList>
            <person name="Zhang X."/>
            <person name="Alvare G."/>
            <person name="Fristensky B."/>
            <person name="Chen L."/>
            <person name="Suen T."/>
            <person name="Chen Q."/>
            <person name="Ma K."/>
        </authorList>
    </citation>
    <scope>NUCLEOTIDE SEQUENCE [LARGE SCALE GENOMIC DNA]</scope>
    <source>
        <strain evidence="1 2">DSM 11164</strain>
    </source>
</reference>
<dbReference type="KEGG" id="phy:AJ81_02920"/>
<sequence length="147" mass="17128">MVSGFLRTRLEELVRICDLLGVEPNFDVLIVECETLSEFYQLTGRAYVIGAVYSKGIIVSQPFEVLRSKGVLEDVLLHELLHHIVSLNFDLPDRMQEGLILYLTGAKPQKLSGRHKEYLLWFMREVSYEEIPLVVDRYRRRSDIESR</sequence>
<organism evidence="1 2">
    <name type="scientific">Pseudothermotoga hypogea DSM 11164 = NBRC 106472</name>
    <dbReference type="NCBI Taxonomy" id="1123384"/>
    <lineage>
        <taxon>Bacteria</taxon>
        <taxon>Thermotogati</taxon>
        <taxon>Thermotogota</taxon>
        <taxon>Thermotogae</taxon>
        <taxon>Thermotogales</taxon>
        <taxon>Thermotogaceae</taxon>
        <taxon>Pseudothermotoga</taxon>
    </lineage>
</organism>
<dbReference type="STRING" id="1123384.AJ81_02920"/>
<proteinExistence type="predicted"/>
<dbReference type="Proteomes" id="UP000077469">
    <property type="component" value="Chromosome"/>
</dbReference>
<name>A0A0X1KPZ1_9THEM</name>
<gene>
    <name evidence="1" type="ORF">AJ81_02920</name>
</gene>
<protein>
    <recommendedName>
        <fullName evidence="3">Peptidase MA-like domain-containing protein</fullName>
    </recommendedName>
</protein>
<evidence type="ECO:0008006" key="3">
    <source>
        <dbReference type="Google" id="ProtNLM"/>
    </source>
</evidence>